<organism evidence="2 3">
    <name type="scientific">Populus trichocarpa</name>
    <name type="common">Western balsam poplar</name>
    <name type="synonym">Populus balsamifera subsp. trichocarpa</name>
    <dbReference type="NCBI Taxonomy" id="3694"/>
    <lineage>
        <taxon>Eukaryota</taxon>
        <taxon>Viridiplantae</taxon>
        <taxon>Streptophyta</taxon>
        <taxon>Embryophyta</taxon>
        <taxon>Tracheophyta</taxon>
        <taxon>Spermatophyta</taxon>
        <taxon>Magnoliopsida</taxon>
        <taxon>eudicotyledons</taxon>
        <taxon>Gunneridae</taxon>
        <taxon>Pentapetalae</taxon>
        <taxon>rosids</taxon>
        <taxon>fabids</taxon>
        <taxon>Malpighiales</taxon>
        <taxon>Salicaceae</taxon>
        <taxon>Saliceae</taxon>
        <taxon>Populus</taxon>
    </lineage>
</organism>
<evidence type="ECO:0000256" key="1">
    <source>
        <dbReference type="SAM" id="MobiDB-lite"/>
    </source>
</evidence>
<dbReference type="InParanoid" id="A0A2K1X1S9"/>
<proteinExistence type="predicted"/>
<reference evidence="2 3" key="1">
    <citation type="journal article" date="2006" name="Science">
        <title>The genome of black cottonwood, Populus trichocarpa (Torr. &amp; Gray).</title>
        <authorList>
            <person name="Tuskan G.A."/>
            <person name="Difazio S."/>
            <person name="Jansson S."/>
            <person name="Bohlmann J."/>
            <person name="Grigoriev I."/>
            <person name="Hellsten U."/>
            <person name="Putnam N."/>
            <person name="Ralph S."/>
            <person name="Rombauts S."/>
            <person name="Salamov A."/>
            <person name="Schein J."/>
            <person name="Sterck L."/>
            <person name="Aerts A."/>
            <person name="Bhalerao R.R."/>
            <person name="Bhalerao R.P."/>
            <person name="Blaudez D."/>
            <person name="Boerjan W."/>
            <person name="Brun A."/>
            <person name="Brunner A."/>
            <person name="Busov V."/>
            <person name="Campbell M."/>
            <person name="Carlson J."/>
            <person name="Chalot M."/>
            <person name="Chapman J."/>
            <person name="Chen G.L."/>
            <person name="Cooper D."/>
            <person name="Coutinho P.M."/>
            <person name="Couturier J."/>
            <person name="Covert S."/>
            <person name="Cronk Q."/>
            <person name="Cunningham R."/>
            <person name="Davis J."/>
            <person name="Degroeve S."/>
            <person name="Dejardin A."/>
            <person name="Depamphilis C."/>
            <person name="Detter J."/>
            <person name="Dirks B."/>
            <person name="Dubchak I."/>
            <person name="Duplessis S."/>
            <person name="Ehlting J."/>
            <person name="Ellis B."/>
            <person name="Gendler K."/>
            <person name="Goodstein D."/>
            <person name="Gribskov M."/>
            <person name="Grimwood J."/>
            <person name="Groover A."/>
            <person name="Gunter L."/>
            <person name="Hamberger B."/>
            <person name="Heinze B."/>
            <person name="Helariutta Y."/>
            <person name="Henrissat B."/>
            <person name="Holligan D."/>
            <person name="Holt R."/>
            <person name="Huang W."/>
            <person name="Islam-Faridi N."/>
            <person name="Jones S."/>
            <person name="Jones-Rhoades M."/>
            <person name="Jorgensen R."/>
            <person name="Joshi C."/>
            <person name="Kangasjarvi J."/>
            <person name="Karlsson J."/>
            <person name="Kelleher C."/>
            <person name="Kirkpatrick R."/>
            <person name="Kirst M."/>
            <person name="Kohler A."/>
            <person name="Kalluri U."/>
            <person name="Larimer F."/>
            <person name="Leebens-Mack J."/>
            <person name="Leple J.C."/>
            <person name="Locascio P."/>
            <person name="Lou Y."/>
            <person name="Lucas S."/>
            <person name="Martin F."/>
            <person name="Montanini B."/>
            <person name="Napoli C."/>
            <person name="Nelson D.R."/>
            <person name="Nelson C."/>
            <person name="Nieminen K."/>
            <person name="Nilsson O."/>
            <person name="Pereda V."/>
            <person name="Peter G."/>
            <person name="Philippe R."/>
            <person name="Pilate G."/>
            <person name="Poliakov A."/>
            <person name="Razumovskaya J."/>
            <person name="Richardson P."/>
            <person name="Rinaldi C."/>
            <person name="Ritland K."/>
            <person name="Rouze P."/>
            <person name="Ryaboy D."/>
            <person name="Schmutz J."/>
            <person name="Schrader J."/>
            <person name="Segerman B."/>
            <person name="Shin H."/>
            <person name="Siddiqui A."/>
            <person name="Sterky F."/>
            <person name="Terry A."/>
            <person name="Tsai C.J."/>
            <person name="Uberbacher E."/>
            <person name="Unneberg P."/>
            <person name="Vahala J."/>
            <person name="Wall K."/>
            <person name="Wessler S."/>
            <person name="Yang G."/>
            <person name="Yin T."/>
            <person name="Douglas C."/>
            <person name="Marra M."/>
            <person name="Sandberg G."/>
            <person name="Van de Peer Y."/>
            <person name="Rokhsar D."/>
        </authorList>
    </citation>
    <scope>NUCLEOTIDE SEQUENCE [LARGE SCALE GENOMIC DNA]</scope>
    <source>
        <strain evidence="3">cv. Nisqually</strain>
    </source>
</reference>
<dbReference type="AlphaFoldDB" id="A0A2K1X1S9"/>
<dbReference type="STRING" id="3694.A0A2K1X1S9"/>
<evidence type="ECO:0000313" key="3">
    <source>
        <dbReference type="Proteomes" id="UP000006729"/>
    </source>
</evidence>
<feature type="compositionally biased region" description="Low complexity" evidence="1">
    <location>
        <begin position="8"/>
        <end position="29"/>
    </location>
</feature>
<dbReference type="EMBL" id="CM009306">
    <property type="protein sequence ID" value="PNS94734.1"/>
    <property type="molecule type" value="Genomic_DNA"/>
</dbReference>
<sequence length="71" mass="7687">MDSLRQQSLTPSFLYSSSSSAKPFSLSNLLHSEQPSLSPSSSSSTTTMDSKSSGRFVVPAPREPGKKIEMY</sequence>
<accession>A0A2K1X1S9</accession>
<evidence type="ECO:0000313" key="2">
    <source>
        <dbReference type="EMBL" id="PNS94734.1"/>
    </source>
</evidence>
<protein>
    <submittedName>
        <fullName evidence="2">Uncharacterized protein</fullName>
    </submittedName>
</protein>
<gene>
    <name evidence="2" type="ORF">POPTR_017G013600</name>
</gene>
<feature type="compositionally biased region" description="Low complexity" evidence="1">
    <location>
        <begin position="36"/>
        <end position="53"/>
    </location>
</feature>
<keyword evidence="3" id="KW-1185">Reference proteome</keyword>
<name>A0A2K1X1S9_POPTR</name>
<feature type="region of interest" description="Disordered" evidence="1">
    <location>
        <begin position="1"/>
        <end position="71"/>
    </location>
</feature>
<dbReference type="Proteomes" id="UP000006729">
    <property type="component" value="Chromosome 17"/>
</dbReference>